<dbReference type="Pfam" id="PF21408">
    <property type="entry name" value="MTR4-like_stalk"/>
    <property type="match status" value="1"/>
</dbReference>
<sequence length="293" mass="33637">MEDDFNMNGDDSVQLLVVAHTVTNAQAIIMALLEEHFVSQLCSIAPANADAERQTRSSELQHNQQLDVPLSNDSLLTEGFLHGQNTEDDWFGTGKKMIIIHQLHPILETFITRLWAEAGHVFSSKQIFAFHLSYNMLLNQIRYEDGDPEKLLHNSFYQFQADRAIPDLAKQAKNLEEERDSIIIEEEDSLENYYSLIQQYKSLKKDVHDIVFSPRYCLPFLQPGRLVCIQCTKTEENSPSFCIKDQTTWAMIINFERVKGTGDDTSRKPEDADYMVDVLTRCTVSRDRVLKKG</sequence>
<accession>A0ABY9CBI7</accession>
<evidence type="ECO:0000256" key="1">
    <source>
        <dbReference type="SAM" id="Coils"/>
    </source>
</evidence>
<feature type="coiled-coil region" evidence="1">
    <location>
        <begin position="165"/>
        <end position="192"/>
    </location>
</feature>
<feature type="domain" description="Exosome RNA helicase MTR4-like beta-barrel" evidence="2">
    <location>
        <begin position="213"/>
        <end position="286"/>
    </location>
</feature>
<dbReference type="Gene3D" id="1.20.1500.20">
    <property type="match status" value="1"/>
</dbReference>
<organism evidence="4 5">
    <name type="scientific">Vitis vinifera</name>
    <name type="common">Grape</name>
    <dbReference type="NCBI Taxonomy" id="29760"/>
    <lineage>
        <taxon>Eukaryota</taxon>
        <taxon>Viridiplantae</taxon>
        <taxon>Streptophyta</taxon>
        <taxon>Embryophyta</taxon>
        <taxon>Tracheophyta</taxon>
        <taxon>Spermatophyta</taxon>
        <taxon>Magnoliopsida</taxon>
        <taxon>eudicotyledons</taxon>
        <taxon>Gunneridae</taxon>
        <taxon>Pentapetalae</taxon>
        <taxon>rosids</taxon>
        <taxon>Vitales</taxon>
        <taxon>Vitaceae</taxon>
        <taxon>Viteae</taxon>
        <taxon>Vitis</taxon>
    </lineage>
</organism>
<gene>
    <name evidence="4" type="ORF">VitviT2T_011628</name>
</gene>
<dbReference type="InterPro" id="IPR025696">
    <property type="entry name" value="Beta-barrel_MTR4"/>
</dbReference>
<keyword evidence="5" id="KW-1185">Reference proteome</keyword>
<evidence type="ECO:0000259" key="3">
    <source>
        <dbReference type="Pfam" id="PF21408"/>
    </source>
</evidence>
<feature type="domain" description="Exosome RNA helicase MTR4-like stalk" evidence="3">
    <location>
        <begin position="149"/>
        <end position="211"/>
    </location>
</feature>
<protein>
    <submittedName>
        <fullName evidence="4">Uncharacterized protein</fullName>
    </submittedName>
</protein>
<dbReference type="Proteomes" id="UP001227230">
    <property type="component" value="Chromosome 8"/>
</dbReference>
<evidence type="ECO:0000313" key="4">
    <source>
        <dbReference type="EMBL" id="WJZ92643.1"/>
    </source>
</evidence>
<keyword evidence="1" id="KW-0175">Coiled coil</keyword>
<evidence type="ECO:0000313" key="5">
    <source>
        <dbReference type="Proteomes" id="UP001227230"/>
    </source>
</evidence>
<dbReference type="InterPro" id="IPR048392">
    <property type="entry name" value="MTR4-like_stalk"/>
</dbReference>
<proteinExistence type="predicted"/>
<name>A0ABY9CBI7_VITVI</name>
<dbReference type="EMBL" id="CP126655">
    <property type="protein sequence ID" value="WJZ92643.1"/>
    <property type="molecule type" value="Genomic_DNA"/>
</dbReference>
<reference evidence="4 5" key="1">
    <citation type="journal article" date="2023" name="Hortic Res">
        <title>The complete reference genome for grapevine (Vitis vinifera L.) genetics and breeding.</title>
        <authorList>
            <person name="Shi X."/>
            <person name="Cao S."/>
            <person name="Wang X."/>
            <person name="Huang S."/>
            <person name="Wang Y."/>
            <person name="Liu Z."/>
            <person name="Liu W."/>
            <person name="Leng X."/>
            <person name="Peng Y."/>
            <person name="Wang N."/>
            <person name="Wang Y."/>
            <person name="Ma Z."/>
            <person name="Xu X."/>
            <person name="Zhang F."/>
            <person name="Xue H."/>
            <person name="Zhong H."/>
            <person name="Wang Y."/>
            <person name="Zhang K."/>
            <person name="Velt A."/>
            <person name="Avia K."/>
            <person name="Holtgrawe D."/>
            <person name="Grimplet J."/>
            <person name="Matus J.T."/>
            <person name="Ware D."/>
            <person name="Wu X."/>
            <person name="Wang H."/>
            <person name="Liu C."/>
            <person name="Fang Y."/>
            <person name="Rustenholz C."/>
            <person name="Cheng Z."/>
            <person name="Xiao H."/>
            <person name="Zhou Y."/>
        </authorList>
    </citation>
    <scope>NUCLEOTIDE SEQUENCE [LARGE SCALE GENOMIC DNA]</scope>
    <source>
        <strain evidence="5">cv. Pinot noir / PN40024</strain>
        <tissue evidence="4">Leaf</tissue>
    </source>
</reference>
<evidence type="ECO:0000259" key="2">
    <source>
        <dbReference type="Pfam" id="PF13234"/>
    </source>
</evidence>
<dbReference type="Pfam" id="PF13234">
    <property type="entry name" value="MTR4_beta-barrel"/>
    <property type="match status" value="1"/>
</dbReference>